<evidence type="ECO:0000256" key="1">
    <source>
        <dbReference type="ARBA" id="ARBA00004229"/>
    </source>
</evidence>
<evidence type="ECO:0000313" key="4">
    <source>
        <dbReference type="EMBL" id="CAE2287831.1"/>
    </source>
</evidence>
<dbReference type="SUPFAM" id="SSF52540">
    <property type="entry name" value="P-loop containing nucleoside triphosphate hydrolases"/>
    <property type="match status" value="1"/>
</dbReference>
<dbReference type="GO" id="GO:0006281">
    <property type="term" value="P:DNA repair"/>
    <property type="evidence" value="ECO:0007669"/>
    <property type="project" value="TreeGrafter"/>
</dbReference>
<dbReference type="EMBL" id="HBKN01013469">
    <property type="protein sequence ID" value="CAE2287831.1"/>
    <property type="molecule type" value="Transcribed_RNA"/>
</dbReference>
<feature type="domain" description="BRCT" evidence="3">
    <location>
        <begin position="3"/>
        <end position="105"/>
    </location>
</feature>
<dbReference type="PANTHER" id="PTHR12083">
    <property type="entry name" value="BIFUNCTIONAL POLYNUCLEOTIDE PHOSPHATASE/KINASE"/>
    <property type="match status" value="1"/>
</dbReference>
<feature type="region of interest" description="Disordered" evidence="2">
    <location>
        <begin position="123"/>
        <end position="142"/>
    </location>
</feature>
<dbReference type="GO" id="GO:0009507">
    <property type="term" value="C:chloroplast"/>
    <property type="evidence" value="ECO:0007669"/>
    <property type="project" value="UniProtKB-SubCell"/>
</dbReference>
<accession>A0A7S4NI68</accession>
<dbReference type="NCBIfam" id="TIGR01662">
    <property type="entry name" value="HAD-SF-IIIA"/>
    <property type="match status" value="1"/>
</dbReference>
<dbReference type="PANTHER" id="PTHR12083:SF9">
    <property type="entry name" value="BIFUNCTIONAL POLYNUCLEOTIDE PHOSPHATASE_KINASE"/>
    <property type="match status" value="1"/>
</dbReference>
<organism evidence="4">
    <name type="scientific">Guillardia theta</name>
    <name type="common">Cryptophyte</name>
    <name type="synonym">Cryptomonas phi</name>
    <dbReference type="NCBI Taxonomy" id="55529"/>
    <lineage>
        <taxon>Eukaryota</taxon>
        <taxon>Cryptophyceae</taxon>
        <taxon>Pyrenomonadales</taxon>
        <taxon>Geminigeraceae</taxon>
        <taxon>Guillardia</taxon>
    </lineage>
</organism>
<dbReference type="GO" id="GO:0046403">
    <property type="term" value="F:polynucleotide 3'-phosphatase activity"/>
    <property type="evidence" value="ECO:0007669"/>
    <property type="project" value="TreeGrafter"/>
</dbReference>
<dbReference type="GO" id="GO:0003690">
    <property type="term" value="F:double-stranded DNA binding"/>
    <property type="evidence" value="ECO:0007669"/>
    <property type="project" value="TreeGrafter"/>
</dbReference>
<dbReference type="Gene3D" id="3.40.50.1000">
    <property type="entry name" value="HAD superfamily/HAD-like"/>
    <property type="match status" value="1"/>
</dbReference>
<dbReference type="Pfam" id="PF16589">
    <property type="entry name" value="BRCT_2"/>
    <property type="match status" value="1"/>
</dbReference>
<dbReference type="Pfam" id="PF08645">
    <property type="entry name" value="PNK3P"/>
    <property type="match status" value="1"/>
</dbReference>
<name>A0A7S4NI68_GUITH</name>
<dbReference type="Gene3D" id="3.40.50.10190">
    <property type="entry name" value="BRCT domain"/>
    <property type="match status" value="1"/>
</dbReference>
<dbReference type="InterPro" id="IPR001357">
    <property type="entry name" value="BRCT_dom"/>
</dbReference>
<evidence type="ECO:0000259" key="3">
    <source>
        <dbReference type="PROSITE" id="PS50172"/>
    </source>
</evidence>
<dbReference type="InterPro" id="IPR036420">
    <property type="entry name" value="BRCT_dom_sf"/>
</dbReference>
<dbReference type="SUPFAM" id="SSF56784">
    <property type="entry name" value="HAD-like"/>
    <property type="match status" value="1"/>
</dbReference>
<dbReference type="AlphaFoldDB" id="A0A7S4NI68"/>
<reference evidence="4" key="1">
    <citation type="submission" date="2021-01" db="EMBL/GenBank/DDBJ databases">
        <authorList>
            <person name="Corre E."/>
            <person name="Pelletier E."/>
            <person name="Niang G."/>
            <person name="Scheremetjew M."/>
            <person name="Finn R."/>
            <person name="Kale V."/>
            <person name="Holt S."/>
            <person name="Cochrane G."/>
            <person name="Meng A."/>
            <person name="Brown T."/>
            <person name="Cohen L."/>
        </authorList>
    </citation>
    <scope>NUCLEOTIDE SEQUENCE</scope>
    <source>
        <strain evidence="4">CCMP 2712</strain>
    </source>
</reference>
<dbReference type="PROSITE" id="PS50172">
    <property type="entry name" value="BRCT"/>
    <property type="match status" value="1"/>
</dbReference>
<sequence>MVESAAMFHGLSMIIQCKGPMQQCILKAQVAENGGKVVEAGEDANIVCCEADKKRDEILSLRFGECSGAELEGRLQKEGVRAVSVKWLYACLKQKERIDWNPFILVEEEAACKGKEEGASDKVCGKRRKEEDQGKEGDQEERVQQKAVKLAPIFGPKKTAKDLVNDKQASLLMWKSCDFQGAEKIAAFDLDGTLIRTKSRKKFPQNFDDWCLIRPSILKPKLQSLVKDGFCIVIISNQKRIDKNPDYEAGVEHKISSIHSALGCPLIFFACYGSDENRKPAPGMWFKTVEKMKELKGCEVNVKGSFYVGDAAGRPLGERPWIEAREKDFSDSDRKFALNAGIDFHTPEEFFMGRPLEEFTFSGFNPADVMQPTATPVLNFPSSKEVVIMVGFPASGKSTFARREMESRGYKWVNQDELGTKQKCASVAQQALDEGCSVVIDKLNPKEEDRRPWIQLAQRNKAEARCVWMDTPMEVALHLNKIRSMARTNISPIPPHVFHNFKNDFQEPQESEGLREIIRIPFCYKPKSSREETMFAWRL</sequence>
<protein>
    <recommendedName>
        <fullName evidence="3">BRCT domain-containing protein</fullName>
    </recommendedName>
</protein>
<dbReference type="InterPro" id="IPR027417">
    <property type="entry name" value="P-loop_NTPase"/>
</dbReference>
<dbReference type="NCBIfam" id="TIGR01664">
    <property type="entry name" value="DNA-3'-Pase"/>
    <property type="match status" value="1"/>
</dbReference>
<dbReference type="InterPro" id="IPR006551">
    <property type="entry name" value="Polynucleotide_phosphatase"/>
</dbReference>
<dbReference type="InterPro" id="IPR006549">
    <property type="entry name" value="HAD-SF_hydro_IIIA"/>
</dbReference>
<dbReference type="FunFam" id="3.40.50.300:FF:000737">
    <property type="entry name" value="Bifunctional polynucleotide phosphatase/kinase"/>
    <property type="match status" value="1"/>
</dbReference>
<evidence type="ECO:0000256" key="2">
    <source>
        <dbReference type="SAM" id="MobiDB-lite"/>
    </source>
</evidence>
<dbReference type="Gene3D" id="3.40.50.300">
    <property type="entry name" value="P-loop containing nucleotide triphosphate hydrolases"/>
    <property type="match status" value="1"/>
</dbReference>
<dbReference type="InterPro" id="IPR023214">
    <property type="entry name" value="HAD_sf"/>
</dbReference>
<gene>
    <name evidence="4" type="ORF">GTHE00462_LOCUS10491</name>
</gene>
<comment type="subcellular location">
    <subcellularLocation>
        <location evidence="1">Plastid</location>
        <location evidence="1">Chloroplast</location>
    </subcellularLocation>
</comment>
<dbReference type="SUPFAM" id="SSF52113">
    <property type="entry name" value="BRCT domain"/>
    <property type="match status" value="1"/>
</dbReference>
<dbReference type="Pfam" id="PF13671">
    <property type="entry name" value="AAA_33"/>
    <property type="match status" value="1"/>
</dbReference>
<dbReference type="InterPro" id="IPR036412">
    <property type="entry name" value="HAD-like_sf"/>
</dbReference>
<dbReference type="GO" id="GO:0046404">
    <property type="term" value="F:ATP-dependent polydeoxyribonucleotide 5'-hydroxyl-kinase activity"/>
    <property type="evidence" value="ECO:0007669"/>
    <property type="project" value="TreeGrafter"/>
</dbReference>
<proteinExistence type="predicted"/>
<dbReference type="InterPro" id="IPR013954">
    <property type="entry name" value="PNK3P"/>
</dbReference>